<protein>
    <recommendedName>
        <fullName evidence="4">Transmembrane protein</fullName>
    </recommendedName>
</protein>
<feature type="transmembrane region" description="Helical" evidence="1">
    <location>
        <begin position="60"/>
        <end position="80"/>
    </location>
</feature>
<keyword evidence="3" id="KW-1185">Reference proteome</keyword>
<evidence type="ECO:0000313" key="2">
    <source>
        <dbReference type="EMBL" id="GMH12586.1"/>
    </source>
</evidence>
<keyword evidence="1" id="KW-0472">Membrane</keyword>
<keyword evidence="1" id="KW-0812">Transmembrane</keyword>
<comment type="caution">
    <text evidence="2">The sequence shown here is derived from an EMBL/GenBank/DDBJ whole genome shotgun (WGS) entry which is preliminary data.</text>
</comment>
<evidence type="ECO:0000256" key="1">
    <source>
        <dbReference type="SAM" id="Phobius"/>
    </source>
</evidence>
<proteinExistence type="predicted"/>
<name>A0AAD3XQA2_NEPGR</name>
<dbReference type="EMBL" id="BSYO01000012">
    <property type="protein sequence ID" value="GMH12586.1"/>
    <property type="molecule type" value="Genomic_DNA"/>
</dbReference>
<evidence type="ECO:0008006" key="4">
    <source>
        <dbReference type="Google" id="ProtNLM"/>
    </source>
</evidence>
<dbReference type="Proteomes" id="UP001279734">
    <property type="component" value="Unassembled WGS sequence"/>
</dbReference>
<sequence>MIVSFSFMVTRAIDNSRDPSYFGASLCDRNHSPCTPWPKNSLKLENPLGMLLWLEVVVEASLGIVLVATTVAVGSFWFLFNMSPPVICHTGGDSMEEKLLNKLNKSSSMDSISSTGSFFLDFIPAFPHESPIIL</sequence>
<accession>A0AAD3XQA2</accession>
<keyword evidence="1" id="KW-1133">Transmembrane helix</keyword>
<gene>
    <name evidence="2" type="ORF">Nepgr_014427</name>
</gene>
<reference evidence="2" key="1">
    <citation type="submission" date="2023-05" db="EMBL/GenBank/DDBJ databases">
        <title>Nepenthes gracilis genome sequencing.</title>
        <authorList>
            <person name="Fukushima K."/>
        </authorList>
    </citation>
    <scope>NUCLEOTIDE SEQUENCE</scope>
    <source>
        <strain evidence="2">SING2019-196</strain>
    </source>
</reference>
<dbReference type="AlphaFoldDB" id="A0AAD3XQA2"/>
<evidence type="ECO:0000313" key="3">
    <source>
        <dbReference type="Proteomes" id="UP001279734"/>
    </source>
</evidence>
<organism evidence="2 3">
    <name type="scientific">Nepenthes gracilis</name>
    <name type="common">Slender pitcher plant</name>
    <dbReference type="NCBI Taxonomy" id="150966"/>
    <lineage>
        <taxon>Eukaryota</taxon>
        <taxon>Viridiplantae</taxon>
        <taxon>Streptophyta</taxon>
        <taxon>Embryophyta</taxon>
        <taxon>Tracheophyta</taxon>
        <taxon>Spermatophyta</taxon>
        <taxon>Magnoliopsida</taxon>
        <taxon>eudicotyledons</taxon>
        <taxon>Gunneridae</taxon>
        <taxon>Pentapetalae</taxon>
        <taxon>Caryophyllales</taxon>
        <taxon>Nepenthaceae</taxon>
        <taxon>Nepenthes</taxon>
    </lineage>
</organism>